<name>A0A2R6WG88_MARPO</name>
<reference evidence="3" key="1">
    <citation type="journal article" date="2017" name="Cell">
        <title>Insights into land plant evolution garnered from the Marchantia polymorpha genome.</title>
        <authorList>
            <person name="Bowman J.L."/>
            <person name="Kohchi T."/>
            <person name="Yamato K.T."/>
            <person name="Jenkins J."/>
            <person name="Shu S."/>
            <person name="Ishizaki K."/>
            <person name="Yamaoka S."/>
            <person name="Nishihama R."/>
            <person name="Nakamura Y."/>
            <person name="Berger F."/>
            <person name="Adam C."/>
            <person name="Aki S.S."/>
            <person name="Althoff F."/>
            <person name="Araki T."/>
            <person name="Arteaga-Vazquez M.A."/>
            <person name="Balasubrmanian S."/>
            <person name="Barry K."/>
            <person name="Bauer D."/>
            <person name="Boehm C.R."/>
            <person name="Briginshaw L."/>
            <person name="Caballero-Perez J."/>
            <person name="Catarino B."/>
            <person name="Chen F."/>
            <person name="Chiyoda S."/>
            <person name="Chovatia M."/>
            <person name="Davies K.M."/>
            <person name="Delmans M."/>
            <person name="Demura T."/>
            <person name="Dierschke T."/>
            <person name="Dolan L."/>
            <person name="Dorantes-Acosta A.E."/>
            <person name="Eklund D.M."/>
            <person name="Florent S.N."/>
            <person name="Flores-Sandoval E."/>
            <person name="Fujiyama A."/>
            <person name="Fukuzawa H."/>
            <person name="Galik B."/>
            <person name="Grimanelli D."/>
            <person name="Grimwood J."/>
            <person name="Grossniklaus U."/>
            <person name="Hamada T."/>
            <person name="Haseloff J."/>
            <person name="Hetherington A.J."/>
            <person name="Higo A."/>
            <person name="Hirakawa Y."/>
            <person name="Hundley H.N."/>
            <person name="Ikeda Y."/>
            <person name="Inoue K."/>
            <person name="Inoue S.I."/>
            <person name="Ishida S."/>
            <person name="Jia Q."/>
            <person name="Kakita M."/>
            <person name="Kanazawa T."/>
            <person name="Kawai Y."/>
            <person name="Kawashima T."/>
            <person name="Kennedy M."/>
            <person name="Kinose K."/>
            <person name="Kinoshita T."/>
            <person name="Kohara Y."/>
            <person name="Koide E."/>
            <person name="Komatsu K."/>
            <person name="Kopischke S."/>
            <person name="Kubo M."/>
            <person name="Kyozuka J."/>
            <person name="Lagercrantz U."/>
            <person name="Lin S.S."/>
            <person name="Lindquist E."/>
            <person name="Lipzen A.M."/>
            <person name="Lu C.W."/>
            <person name="De Luna E."/>
            <person name="Martienssen R.A."/>
            <person name="Minamino N."/>
            <person name="Mizutani M."/>
            <person name="Mizutani M."/>
            <person name="Mochizuki N."/>
            <person name="Monte I."/>
            <person name="Mosher R."/>
            <person name="Nagasaki H."/>
            <person name="Nakagami H."/>
            <person name="Naramoto S."/>
            <person name="Nishitani K."/>
            <person name="Ohtani M."/>
            <person name="Okamoto T."/>
            <person name="Okumura M."/>
            <person name="Phillips J."/>
            <person name="Pollak B."/>
            <person name="Reinders A."/>
            <person name="Rovekamp M."/>
            <person name="Sano R."/>
            <person name="Sawa S."/>
            <person name="Schmid M.W."/>
            <person name="Shirakawa M."/>
            <person name="Solano R."/>
            <person name="Spunde A."/>
            <person name="Suetsugu N."/>
            <person name="Sugano S."/>
            <person name="Sugiyama A."/>
            <person name="Sun R."/>
            <person name="Suzuki Y."/>
            <person name="Takenaka M."/>
            <person name="Takezawa D."/>
            <person name="Tomogane H."/>
            <person name="Tsuzuki M."/>
            <person name="Ueda T."/>
            <person name="Umeda M."/>
            <person name="Ward J.M."/>
            <person name="Watanabe Y."/>
            <person name="Yazaki K."/>
            <person name="Yokoyama R."/>
            <person name="Yoshitake Y."/>
            <person name="Yotsui I."/>
            <person name="Zachgo S."/>
            <person name="Schmutz J."/>
        </authorList>
    </citation>
    <scope>NUCLEOTIDE SEQUENCE [LARGE SCALE GENOMIC DNA]</scope>
    <source>
        <strain evidence="3">Tak-1</strain>
    </source>
</reference>
<sequence length="267" mass="30121">MTDTLLPPPAPEPNSKACRRRHHRTNNSLLEPIDAPVTIAWFKRRSEIAGSRPADARGCDSMSGQPLGLVRWTSGQKSRAVDSNVPSSSENRAVGPKASRQEGEVSGREWRGRRQPALERRPIAIGERRPCAHAQQLKRGGNDILLEISLKNIRQTQQHDIVRHRQLQTFFGFLPSSSPHDSFLPPTFVVTKSRVWPKMKAREEDNSVTRLRKCEPVMHRSRLIDGPTLVSSSSECKSLKCLRSFDNMPVRQTKLLRVTSNIQQSEV</sequence>
<dbReference type="Gramene" id="Mp2g17740.1">
    <property type="protein sequence ID" value="Mp2g17740.1.cds"/>
    <property type="gene ID" value="Mp2g17740"/>
</dbReference>
<accession>A0A2R6WG88</accession>
<dbReference type="Proteomes" id="UP000244005">
    <property type="component" value="Unassembled WGS sequence"/>
</dbReference>
<gene>
    <name evidence="2" type="ORF">MARPO_0094s0042</name>
</gene>
<dbReference type="AlphaFoldDB" id="A0A2R6WG88"/>
<dbReference type="EMBL" id="KZ772766">
    <property type="protein sequence ID" value="PTQ32868.1"/>
    <property type="molecule type" value="Genomic_DNA"/>
</dbReference>
<keyword evidence="3" id="KW-1185">Reference proteome</keyword>
<evidence type="ECO:0000256" key="1">
    <source>
        <dbReference type="SAM" id="MobiDB-lite"/>
    </source>
</evidence>
<feature type="region of interest" description="Disordered" evidence="1">
    <location>
        <begin position="1"/>
        <end position="29"/>
    </location>
</feature>
<feature type="compositionally biased region" description="Pro residues" evidence="1">
    <location>
        <begin position="1"/>
        <end position="12"/>
    </location>
</feature>
<evidence type="ECO:0000313" key="3">
    <source>
        <dbReference type="Proteomes" id="UP000244005"/>
    </source>
</evidence>
<evidence type="ECO:0000313" key="2">
    <source>
        <dbReference type="EMBL" id="PTQ32868.1"/>
    </source>
</evidence>
<organism evidence="2 3">
    <name type="scientific">Marchantia polymorpha</name>
    <name type="common">Common liverwort</name>
    <name type="synonym">Marchantia aquatica</name>
    <dbReference type="NCBI Taxonomy" id="3197"/>
    <lineage>
        <taxon>Eukaryota</taxon>
        <taxon>Viridiplantae</taxon>
        <taxon>Streptophyta</taxon>
        <taxon>Embryophyta</taxon>
        <taxon>Marchantiophyta</taxon>
        <taxon>Marchantiopsida</taxon>
        <taxon>Marchantiidae</taxon>
        <taxon>Marchantiales</taxon>
        <taxon>Marchantiaceae</taxon>
        <taxon>Marchantia</taxon>
    </lineage>
</organism>
<feature type="compositionally biased region" description="Basic and acidic residues" evidence="1">
    <location>
        <begin position="99"/>
        <end position="116"/>
    </location>
</feature>
<feature type="region of interest" description="Disordered" evidence="1">
    <location>
        <begin position="72"/>
        <end position="116"/>
    </location>
</feature>
<proteinExistence type="predicted"/>
<protein>
    <submittedName>
        <fullName evidence="2">Uncharacterized protein</fullName>
    </submittedName>
</protein>